<dbReference type="Pfam" id="PF22493">
    <property type="entry name" value="PUF_NOP9"/>
    <property type="match status" value="1"/>
</dbReference>
<dbReference type="GO" id="GO:0000480">
    <property type="term" value="P:endonucleolytic cleavage in 5'-ETS of tricistronic rRNA transcript (SSU-rRNA, 5.8S rRNA, LSU-rRNA)"/>
    <property type="evidence" value="ECO:0007669"/>
    <property type="project" value="TreeGrafter"/>
</dbReference>
<proteinExistence type="predicted"/>
<dbReference type="AlphaFoldDB" id="A0AAD4X2J8"/>
<dbReference type="PANTHER" id="PTHR13102:SF0">
    <property type="entry name" value="NUCLEOLAR PROTEIN 9"/>
    <property type="match status" value="1"/>
</dbReference>
<comment type="caution">
    <text evidence="2">The sequence shown here is derived from an EMBL/GenBank/DDBJ whole genome shotgun (WGS) entry which is preliminary data.</text>
</comment>
<protein>
    <submittedName>
        <fullName evidence="2">Uncharacterized protein</fullName>
    </submittedName>
</protein>
<evidence type="ECO:0000313" key="3">
    <source>
        <dbReference type="Proteomes" id="UP001202328"/>
    </source>
</evidence>
<dbReference type="InterPro" id="IPR001313">
    <property type="entry name" value="Pumilio_RNA-bd_rpt"/>
</dbReference>
<gene>
    <name evidence="2" type="ORF">MKW98_030717</name>
</gene>
<name>A0AAD4X2J8_9MAGN</name>
<dbReference type="GO" id="GO:0000472">
    <property type="term" value="P:endonucleolytic cleavage to generate mature 5'-end of SSU-rRNA from (SSU-rRNA, 5.8S rRNA, LSU-rRNA)"/>
    <property type="evidence" value="ECO:0007669"/>
    <property type="project" value="TreeGrafter"/>
</dbReference>
<dbReference type="PANTHER" id="PTHR13102">
    <property type="entry name" value="NUCLEOLAR PROTEIN 9"/>
    <property type="match status" value="1"/>
</dbReference>
<dbReference type="GO" id="GO:0003723">
    <property type="term" value="F:RNA binding"/>
    <property type="evidence" value="ECO:0007669"/>
    <property type="project" value="InterPro"/>
</dbReference>
<dbReference type="GO" id="GO:0030686">
    <property type="term" value="C:90S preribosome"/>
    <property type="evidence" value="ECO:0007669"/>
    <property type="project" value="TreeGrafter"/>
</dbReference>
<dbReference type="EMBL" id="JAJJMB010018262">
    <property type="protein sequence ID" value="KAI3830554.1"/>
    <property type="molecule type" value="Genomic_DNA"/>
</dbReference>
<evidence type="ECO:0000313" key="2">
    <source>
        <dbReference type="EMBL" id="KAI3830554.1"/>
    </source>
</evidence>
<dbReference type="GO" id="GO:0005730">
    <property type="term" value="C:nucleolus"/>
    <property type="evidence" value="ECO:0007669"/>
    <property type="project" value="TreeGrafter"/>
</dbReference>
<dbReference type="Proteomes" id="UP001202328">
    <property type="component" value="Unassembled WGS sequence"/>
</dbReference>
<accession>A0AAD4X2J8</accession>
<reference evidence="2" key="1">
    <citation type="submission" date="2022-04" db="EMBL/GenBank/DDBJ databases">
        <title>A functionally conserved STORR gene fusion in Papaver species that diverged 16.8 million years ago.</title>
        <authorList>
            <person name="Catania T."/>
        </authorList>
    </citation>
    <scope>NUCLEOTIDE SEQUENCE</scope>
    <source>
        <strain evidence="2">S-188037</strain>
    </source>
</reference>
<dbReference type="GO" id="GO:0030688">
    <property type="term" value="C:preribosome, small subunit precursor"/>
    <property type="evidence" value="ECO:0007669"/>
    <property type="project" value="TreeGrafter"/>
</dbReference>
<evidence type="ECO:0000256" key="1">
    <source>
        <dbReference type="ARBA" id="ARBA00022737"/>
    </source>
</evidence>
<keyword evidence="1" id="KW-0677">Repeat</keyword>
<dbReference type="InterPro" id="IPR040000">
    <property type="entry name" value="NOP9"/>
</dbReference>
<dbReference type="GO" id="GO:0000056">
    <property type="term" value="P:ribosomal small subunit export from nucleus"/>
    <property type="evidence" value="ECO:0007669"/>
    <property type="project" value="TreeGrafter"/>
</dbReference>
<sequence length="106" mass="12319">MFWKQQNMWDCFLSSNVSAKQTRRFIYKLWEHLELAMRPSGSFIVEKCFTASNLSLRETVASELFAVRPELATHGQQPETQHQRESSFLNVLSIQHKTKRTSGKTA</sequence>
<dbReference type="GO" id="GO:0000447">
    <property type="term" value="P:endonucleolytic cleavage in ITS1 to separate SSU-rRNA from 5.8S rRNA and LSU-rRNA from tricistronic rRNA transcript (SSU-rRNA, 5.8S rRNA, LSU-rRNA)"/>
    <property type="evidence" value="ECO:0007669"/>
    <property type="project" value="TreeGrafter"/>
</dbReference>
<organism evidence="2 3">
    <name type="scientific">Papaver atlanticum</name>
    <dbReference type="NCBI Taxonomy" id="357466"/>
    <lineage>
        <taxon>Eukaryota</taxon>
        <taxon>Viridiplantae</taxon>
        <taxon>Streptophyta</taxon>
        <taxon>Embryophyta</taxon>
        <taxon>Tracheophyta</taxon>
        <taxon>Spermatophyta</taxon>
        <taxon>Magnoliopsida</taxon>
        <taxon>Ranunculales</taxon>
        <taxon>Papaveraceae</taxon>
        <taxon>Papaveroideae</taxon>
        <taxon>Papaver</taxon>
    </lineage>
</organism>
<keyword evidence="3" id="KW-1185">Reference proteome</keyword>